<protein>
    <submittedName>
        <fullName evidence="3">Uncharacterized protein</fullName>
    </submittedName>
</protein>
<dbReference type="AlphaFoldDB" id="E2SAL7"/>
<feature type="compositionally biased region" description="Basic and acidic residues" evidence="1">
    <location>
        <begin position="47"/>
        <end position="66"/>
    </location>
</feature>
<accession>E2SAL7</accession>
<dbReference type="HOGENOM" id="CLU_1709380_0_0_11"/>
<reference evidence="3" key="1">
    <citation type="submission" date="2010-08" db="EMBL/GenBank/DDBJ databases">
        <authorList>
            <person name="Muzny D."/>
            <person name="Qin X."/>
            <person name="Buhay C."/>
            <person name="Dugan-Rocha S."/>
            <person name="Ding Y."/>
            <person name="Chen G."/>
            <person name="Hawes A."/>
            <person name="Holder M."/>
            <person name="Jhangiani S."/>
            <person name="Johnson A."/>
            <person name="Khan Z."/>
            <person name="Li Z."/>
            <person name="Liu W."/>
            <person name="Liu X."/>
            <person name="Perez L."/>
            <person name="Shen H."/>
            <person name="Wang Q."/>
            <person name="Watt J."/>
            <person name="Xi L."/>
            <person name="Xin Y."/>
            <person name="Zhou J."/>
            <person name="Deng J."/>
            <person name="Jiang H."/>
            <person name="Liu Y."/>
            <person name="Qu J."/>
            <person name="Song X.-Z."/>
            <person name="Zhang L."/>
            <person name="Villasana D."/>
            <person name="Johnson A."/>
            <person name="Liu J."/>
            <person name="Liyanage D."/>
            <person name="Lorensuhewa L."/>
            <person name="Robinson T."/>
            <person name="Song A."/>
            <person name="Song B.-B."/>
            <person name="Dinh H."/>
            <person name="Thornton R."/>
            <person name="Coyle M."/>
            <person name="Francisco L."/>
            <person name="Jackson L."/>
            <person name="Javaid M."/>
            <person name="Korchina V."/>
            <person name="Kovar C."/>
            <person name="Mata R."/>
            <person name="Mathew T."/>
            <person name="Ngo R."/>
            <person name="Nguyen L."/>
            <person name="Nguyen N."/>
            <person name="Okwuonu G."/>
            <person name="Ongeri F."/>
            <person name="Pham C."/>
            <person name="Simmons D."/>
            <person name="Wilczek-Boney K."/>
            <person name="Hale W."/>
            <person name="Jakkamsetti A."/>
            <person name="Pham P."/>
            <person name="Ruth R."/>
            <person name="San Lucas F."/>
            <person name="Warren J."/>
            <person name="Zhang J."/>
            <person name="Zhao Z."/>
            <person name="Zhou C."/>
            <person name="Zhu D."/>
            <person name="Lee S."/>
            <person name="Bess C."/>
            <person name="Blankenburg K."/>
            <person name="Forbes L."/>
            <person name="Fu Q."/>
            <person name="Gubbala S."/>
            <person name="Hirani K."/>
            <person name="Jayaseelan J.C."/>
            <person name="Lara F."/>
            <person name="Munidasa M."/>
            <person name="Palculict T."/>
            <person name="Patil S."/>
            <person name="Pu L.-L."/>
            <person name="Saada N."/>
            <person name="Tang L."/>
            <person name="Weissenberger G."/>
            <person name="Zhu Y."/>
            <person name="Hemphill L."/>
            <person name="Shang Y."/>
            <person name="Youmans B."/>
            <person name="Ayvaz T."/>
            <person name="Ross M."/>
            <person name="Santibanez J."/>
            <person name="Aqrawi P."/>
            <person name="Gross S."/>
            <person name="Joshi V."/>
            <person name="Fowler G."/>
            <person name="Nazareth L."/>
            <person name="Reid J."/>
            <person name="Worley K."/>
            <person name="Petrosino J."/>
            <person name="Highlander S."/>
            <person name="Gibbs R."/>
        </authorList>
    </citation>
    <scope>NUCLEOTIDE SEQUENCE [LARGE SCALE GENOMIC DNA]</scope>
    <source>
        <strain evidence="3">DSM 15272</strain>
    </source>
</reference>
<feature type="compositionally biased region" description="Basic and acidic residues" evidence="1">
    <location>
        <begin position="1"/>
        <end position="22"/>
    </location>
</feature>
<dbReference type="RefSeq" id="WP_007078097.1">
    <property type="nucleotide sequence ID" value="NZ_CM001024.1"/>
</dbReference>
<dbReference type="STRING" id="585531.HMPREF0063_11075"/>
<evidence type="ECO:0000313" key="3">
    <source>
        <dbReference type="EMBL" id="EFQ83413.1"/>
    </source>
</evidence>
<evidence type="ECO:0000256" key="1">
    <source>
        <dbReference type="SAM" id="MobiDB-lite"/>
    </source>
</evidence>
<dbReference type="EMBL" id="ACLF03000004">
    <property type="protein sequence ID" value="EFQ83413.1"/>
    <property type="molecule type" value="Genomic_DNA"/>
</dbReference>
<sequence>MSDDGRPGDPEPDDHPRDESARVRSQFDAIVEGLELESPTFPESEPEPPRREPVRPDVPEELRDVDDLPDEPFYREVPPVELKPRDLPTTLSWCGVLGAPALLVLCTMLRIWLPRSMVVGAGLIFVAGAIYLISQLPSHGPGRRDGPDDGAVL</sequence>
<proteinExistence type="predicted"/>
<gene>
    <name evidence="3" type="ORF">HMPREF0063_11075</name>
</gene>
<feature type="transmembrane region" description="Helical" evidence="2">
    <location>
        <begin position="91"/>
        <end position="111"/>
    </location>
</feature>
<keyword evidence="4" id="KW-1185">Reference proteome</keyword>
<keyword evidence="2" id="KW-0812">Transmembrane</keyword>
<evidence type="ECO:0000313" key="4">
    <source>
        <dbReference type="Proteomes" id="UP000003111"/>
    </source>
</evidence>
<feature type="region of interest" description="Disordered" evidence="1">
    <location>
        <begin position="1"/>
        <end position="75"/>
    </location>
</feature>
<keyword evidence="2" id="KW-0472">Membrane</keyword>
<dbReference type="eggNOG" id="ENOG5034A55">
    <property type="taxonomic scope" value="Bacteria"/>
</dbReference>
<name>E2SAL7_9ACTN</name>
<evidence type="ECO:0000256" key="2">
    <source>
        <dbReference type="SAM" id="Phobius"/>
    </source>
</evidence>
<comment type="caution">
    <text evidence="3">The sequence shown here is derived from an EMBL/GenBank/DDBJ whole genome shotgun (WGS) entry which is preliminary data.</text>
</comment>
<organism evidence="3 4">
    <name type="scientific">Aeromicrobium marinum DSM 15272</name>
    <dbReference type="NCBI Taxonomy" id="585531"/>
    <lineage>
        <taxon>Bacteria</taxon>
        <taxon>Bacillati</taxon>
        <taxon>Actinomycetota</taxon>
        <taxon>Actinomycetes</taxon>
        <taxon>Propionibacteriales</taxon>
        <taxon>Nocardioidaceae</taxon>
        <taxon>Aeromicrobium</taxon>
    </lineage>
</organism>
<dbReference type="OrthoDB" id="3749021at2"/>
<feature type="transmembrane region" description="Helical" evidence="2">
    <location>
        <begin position="117"/>
        <end position="134"/>
    </location>
</feature>
<keyword evidence="2" id="KW-1133">Transmembrane helix</keyword>
<dbReference type="Proteomes" id="UP000003111">
    <property type="component" value="Unassembled WGS sequence"/>
</dbReference>